<dbReference type="OrthoDB" id="408631at2759"/>
<dbReference type="Pfam" id="PF07859">
    <property type="entry name" value="Abhydrolase_3"/>
    <property type="match status" value="1"/>
</dbReference>
<dbReference type="GO" id="GO:0016787">
    <property type="term" value="F:hydrolase activity"/>
    <property type="evidence" value="ECO:0007669"/>
    <property type="project" value="InterPro"/>
</dbReference>
<dbReference type="PANTHER" id="PTHR23024">
    <property type="entry name" value="ARYLACETAMIDE DEACETYLASE"/>
    <property type="match status" value="1"/>
</dbReference>
<comment type="caution">
    <text evidence="2">The sequence shown here is derived from an EMBL/GenBank/DDBJ whole genome shotgun (WGS) entry which is preliminary data.</text>
</comment>
<keyword evidence="3" id="KW-1185">Reference proteome</keyword>
<protein>
    <recommendedName>
        <fullName evidence="1">Alpha/beta hydrolase fold-3 domain-containing protein</fullName>
    </recommendedName>
</protein>
<dbReference type="InterPro" id="IPR029058">
    <property type="entry name" value="AB_hydrolase_fold"/>
</dbReference>
<dbReference type="PANTHER" id="PTHR23024:SF24">
    <property type="entry name" value="ALPHA_BETA HYDROLASE FOLD-3 DOMAIN-CONTAINING PROTEIN"/>
    <property type="match status" value="1"/>
</dbReference>
<dbReference type="InterPro" id="IPR050466">
    <property type="entry name" value="Carboxylest/Gibb_receptor"/>
</dbReference>
<organism evidence="2 3">
    <name type="scientific">Cytospora schulzeri</name>
    <dbReference type="NCBI Taxonomy" id="448051"/>
    <lineage>
        <taxon>Eukaryota</taxon>
        <taxon>Fungi</taxon>
        <taxon>Dikarya</taxon>
        <taxon>Ascomycota</taxon>
        <taxon>Pezizomycotina</taxon>
        <taxon>Sordariomycetes</taxon>
        <taxon>Sordariomycetidae</taxon>
        <taxon>Diaporthales</taxon>
        <taxon>Cytosporaceae</taxon>
        <taxon>Cytospora</taxon>
    </lineage>
</organism>
<name>A0A423WYD0_9PEZI</name>
<dbReference type="AlphaFoldDB" id="A0A423WYD0"/>
<gene>
    <name evidence="2" type="ORF">VMCG_03276</name>
</gene>
<dbReference type="Gene3D" id="3.40.50.1820">
    <property type="entry name" value="alpha/beta hydrolase"/>
    <property type="match status" value="1"/>
</dbReference>
<dbReference type="SUPFAM" id="SSF53474">
    <property type="entry name" value="alpha/beta-Hydrolases"/>
    <property type="match status" value="1"/>
</dbReference>
<accession>A0A423WYD0</accession>
<evidence type="ECO:0000259" key="1">
    <source>
        <dbReference type="Pfam" id="PF07859"/>
    </source>
</evidence>
<feature type="domain" description="Alpha/beta hydrolase fold-3" evidence="1">
    <location>
        <begin position="129"/>
        <end position="350"/>
    </location>
</feature>
<sequence>MAATDNVVNPLHTSVVDKLSPDFVRIYNAYQGMYISSKSIPCRDPAHYILAPKLRADQVPYEEYNKDRAKYTFPTHKVEGPCPDVGSNVVYKIPVTEPTGEIAVQVITPTAEAISAAGLEKDGRLPAYLDFHGGGFVIGTLATDQVFCQNVAQHVGCVVVNVEYRTSPEYPHPTPVMDSFDALKWVVKEAGSLGIDASRLAVGGLSAGGCIAAVLAIMARDDAGIPPLRHQLLVVPVLDARYVPEEGSCDPDTVPYESYVSLEFAPFLPLQRLRWFYNLWLGRGAVRVERANDFRASPMVVEDLSNLAGASIHCAEVDPLVDEGKIYHERLAAAGTPSVLKVYKGVGHPFGHWVGELPTAREFVRNAHAALREAFITI</sequence>
<evidence type="ECO:0000313" key="3">
    <source>
        <dbReference type="Proteomes" id="UP000283895"/>
    </source>
</evidence>
<reference evidence="2 3" key="1">
    <citation type="submission" date="2015-09" db="EMBL/GenBank/DDBJ databases">
        <title>Host preference determinants of Valsa canker pathogens revealed by comparative genomics.</title>
        <authorList>
            <person name="Yin Z."/>
            <person name="Huang L."/>
        </authorList>
    </citation>
    <scope>NUCLEOTIDE SEQUENCE [LARGE SCALE GENOMIC DNA]</scope>
    <source>
        <strain evidence="2 3">03-1</strain>
    </source>
</reference>
<evidence type="ECO:0000313" key="2">
    <source>
        <dbReference type="EMBL" id="ROW08519.1"/>
    </source>
</evidence>
<dbReference type="InterPro" id="IPR013094">
    <property type="entry name" value="AB_hydrolase_3"/>
</dbReference>
<proteinExistence type="predicted"/>
<dbReference type="Proteomes" id="UP000283895">
    <property type="component" value="Unassembled WGS sequence"/>
</dbReference>
<dbReference type="EMBL" id="LKEA01000006">
    <property type="protein sequence ID" value="ROW08519.1"/>
    <property type="molecule type" value="Genomic_DNA"/>
</dbReference>
<dbReference type="STRING" id="356882.A0A423WYD0"/>